<accession>L9YTS7</accession>
<reference evidence="1 2" key="1">
    <citation type="journal article" date="2014" name="PLoS Genet.">
        <title>Phylogenetically driven sequencing of extremely halophilic archaea reveals strategies for static and dynamic osmo-response.</title>
        <authorList>
            <person name="Becker E.A."/>
            <person name="Seitzer P.M."/>
            <person name="Tritt A."/>
            <person name="Larsen D."/>
            <person name="Krusor M."/>
            <person name="Yao A.I."/>
            <person name="Wu D."/>
            <person name="Madern D."/>
            <person name="Eisen J.A."/>
            <person name="Darling A.E."/>
            <person name="Facciotti M.T."/>
        </authorList>
    </citation>
    <scope>NUCLEOTIDE SEQUENCE [LARGE SCALE GENOMIC DNA]</scope>
    <source>
        <strain evidence="1 2">JCM 14663</strain>
    </source>
</reference>
<dbReference type="AlphaFoldDB" id="L9YTS7"/>
<evidence type="ECO:0000313" key="2">
    <source>
        <dbReference type="Proteomes" id="UP000011592"/>
    </source>
</evidence>
<protein>
    <submittedName>
        <fullName evidence="1">Uncharacterized protein</fullName>
    </submittedName>
</protein>
<organism evidence="1 2">
    <name type="scientific">Natrinema gari JCM 14663</name>
    <dbReference type="NCBI Taxonomy" id="1230459"/>
    <lineage>
        <taxon>Archaea</taxon>
        <taxon>Methanobacteriati</taxon>
        <taxon>Methanobacteriota</taxon>
        <taxon>Stenosarchaea group</taxon>
        <taxon>Halobacteria</taxon>
        <taxon>Halobacteriales</taxon>
        <taxon>Natrialbaceae</taxon>
        <taxon>Natrinema</taxon>
    </lineage>
</organism>
<comment type="caution">
    <text evidence="1">The sequence shown here is derived from an EMBL/GenBank/DDBJ whole genome shotgun (WGS) entry which is preliminary data.</text>
</comment>
<dbReference type="EMBL" id="AOIJ01000061">
    <property type="protein sequence ID" value="ELY77595.1"/>
    <property type="molecule type" value="Genomic_DNA"/>
</dbReference>
<name>L9YTS7_9EURY</name>
<proteinExistence type="predicted"/>
<evidence type="ECO:0000313" key="1">
    <source>
        <dbReference type="EMBL" id="ELY77595.1"/>
    </source>
</evidence>
<sequence>MPTRTPAASAVATKFLKKSLNVISTIAAVMIKIRNAKKMIAACRPVNAVPSRKSSMAMAVPSVSRGDETSRS</sequence>
<dbReference type="Proteomes" id="UP000011592">
    <property type="component" value="Unassembled WGS sequence"/>
</dbReference>
<keyword evidence="2" id="KW-1185">Reference proteome</keyword>
<gene>
    <name evidence="1" type="ORF">C486_15864</name>
</gene>